<evidence type="ECO:0000256" key="3">
    <source>
        <dbReference type="ARBA" id="ARBA00022692"/>
    </source>
</evidence>
<name>A0ABV1GN32_9FIRM</name>
<comment type="subcellular location">
    <subcellularLocation>
        <location evidence="1">Cell membrane</location>
        <topology evidence="1">Multi-pass membrane protein</topology>
    </subcellularLocation>
</comment>
<feature type="transmembrane region" description="Helical" evidence="6">
    <location>
        <begin position="343"/>
        <end position="361"/>
    </location>
</feature>
<dbReference type="InterPro" id="IPR051449">
    <property type="entry name" value="ABC-2_transporter_component"/>
</dbReference>
<dbReference type="InterPro" id="IPR013525">
    <property type="entry name" value="ABC2_TM"/>
</dbReference>
<dbReference type="Pfam" id="PF12698">
    <property type="entry name" value="ABC2_membrane_3"/>
    <property type="match status" value="1"/>
</dbReference>
<proteinExistence type="predicted"/>
<comment type="caution">
    <text evidence="8">The sequence shown here is derived from an EMBL/GenBank/DDBJ whole genome shotgun (WGS) entry which is preliminary data.</text>
</comment>
<keyword evidence="3 6" id="KW-0812">Transmembrane</keyword>
<evidence type="ECO:0000256" key="2">
    <source>
        <dbReference type="ARBA" id="ARBA00022475"/>
    </source>
</evidence>
<keyword evidence="4 6" id="KW-1133">Transmembrane helix</keyword>
<organism evidence="8 9">
    <name type="scientific">Lachnospira intestinalis</name>
    <dbReference type="NCBI Taxonomy" id="3133158"/>
    <lineage>
        <taxon>Bacteria</taxon>
        <taxon>Bacillati</taxon>
        <taxon>Bacillota</taxon>
        <taxon>Clostridia</taxon>
        <taxon>Lachnospirales</taxon>
        <taxon>Lachnospiraceae</taxon>
        <taxon>Lachnospira</taxon>
    </lineage>
</organism>
<keyword evidence="5 6" id="KW-0472">Membrane</keyword>
<reference evidence="8 9" key="1">
    <citation type="submission" date="2024-03" db="EMBL/GenBank/DDBJ databases">
        <title>Human intestinal bacterial collection.</title>
        <authorList>
            <person name="Pauvert C."/>
            <person name="Hitch T.C.A."/>
            <person name="Clavel T."/>
        </authorList>
    </citation>
    <scope>NUCLEOTIDE SEQUENCE [LARGE SCALE GENOMIC DNA]</scope>
    <source>
        <strain evidence="8 9">CLA-JM-H10</strain>
    </source>
</reference>
<dbReference type="Proteomes" id="UP001480973">
    <property type="component" value="Unassembled WGS sequence"/>
</dbReference>
<feature type="transmembrane region" description="Helical" evidence="6">
    <location>
        <begin position="186"/>
        <end position="210"/>
    </location>
</feature>
<evidence type="ECO:0000256" key="4">
    <source>
        <dbReference type="ARBA" id="ARBA00022989"/>
    </source>
</evidence>
<feature type="transmembrane region" description="Helical" evidence="6">
    <location>
        <begin position="230"/>
        <end position="258"/>
    </location>
</feature>
<evidence type="ECO:0000256" key="6">
    <source>
        <dbReference type="SAM" id="Phobius"/>
    </source>
</evidence>
<dbReference type="PANTHER" id="PTHR30294">
    <property type="entry name" value="MEMBRANE COMPONENT OF ABC TRANSPORTER YHHJ-RELATED"/>
    <property type="match status" value="1"/>
</dbReference>
<evidence type="ECO:0000313" key="8">
    <source>
        <dbReference type="EMBL" id="MEQ2534651.1"/>
    </source>
</evidence>
<protein>
    <submittedName>
        <fullName evidence="8">ABC transporter permease</fullName>
    </submittedName>
</protein>
<dbReference type="PANTHER" id="PTHR30294:SF29">
    <property type="entry name" value="MULTIDRUG ABC TRANSPORTER PERMEASE YBHS-RELATED"/>
    <property type="match status" value="1"/>
</dbReference>
<feature type="transmembrane region" description="Helical" evidence="6">
    <location>
        <begin position="367"/>
        <end position="388"/>
    </location>
</feature>
<sequence>MKKFGVIFQYELMNYIKNKSYVITTVIIALVAGIIMFVPNFIDIGSVTGENKNNVSDENSGADSDSTILVYDKSGMVTDISFIQNFYPDDAIKKASGESELVDKVKADEVSAGFVVNSLTDYDYYVYNQSMTDDNQGVFTQVMTVLNQIVYCQKNGIDYASLTQAFNPHIDCHENILGKDMGSNYWYCYGLVMIIFMIIIMYGSMVATSVTQEKSNRTMEVLVTSVDTNLLFFAKVLAGAVAALIQSAVMLGTVLISYKINQDKWGGMLNMILDIPTNVLVVFALFGIGGFLFYTFIYGAMGALVSKTEDINKSAGGVQMVIMIVYFITLASLTNVDGIMIKVTSFLPVSSYSAMFARVAMGSVNTWEIVVSFIILVASIVVVGIIGAKIYRMGTLRYGNPIKLSNAFKSIKEN</sequence>
<gene>
    <name evidence="8" type="ORF">WMO38_05920</name>
</gene>
<evidence type="ECO:0000256" key="1">
    <source>
        <dbReference type="ARBA" id="ARBA00004651"/>
    </source>
</evidence>
<keyword evidence="2" id="KW-1003">Cell membrane</keyword>
<evidence type="ECO:0000256" key="5">
    <source>
        <dbReference type="ARBA" id="ARBA00023136"/>
    </source>
</evidence>
<evidence type="ECO:0000313" key="9">
    <source>
        <dbReference type="Proteomes" id="UP001480973"/>
    </source>
</evidence>
<accession>A0ABV1GN32</accession>
<feature type="domain" description="ABC-2 type transporter transmembrane" evidence="7">
    <location>
        <begin position="19"/>
        <end position="388"/>
    </location>
</feature>
<keyword evidence="9" id="KW-1185">Reference proteome</keyword>
<dbReference type="EMBL" id="JBBMES010000004">
    <property type="protein sequence ID" value="MEQ2534651.1"/>
    <property type="molecule type" value="Genomic_DNA"/>
</dbReference>
<feature type="transmembrane region" description="Helical" evidence="6">
    <location>
        <begin position="317"/>
        <end position="336"/>
    </location>
</feature>
<evidence type="ECO:0000259" key="7">
    <source>
        <dbReference type="Pfam" id="PF12698"/>
    </source>
</evidence>
<feature type="transmembrane region" description="Helical" evidence="6">
    <location>
        <begin position="20"/>
        <end position="42"/>
    </location>
</feature>
<feature type="transmembrane region" description="Helical" evidence="6">
    <location>
        <begin position="279"/>
        <end position="305"/>
    </location>
</feature>